<comment type="function">
    <text evidence="13">Component of the CENPA-NAC (nucleosome-associated) complex, a complex that plays a central role in assembly of kinetochore proteins, mitotic progression and chromosome segregation. The CENPA-NAC complex recruits the CENPA-CAD (nucleosome distal) complex and may be involved in incorporation of newly synthesized CENPA into centromeres. Part of a nucleosome-associated complex that binds specifically to histone H3-containing nucleosomes at the centromere, as opposed to nucleosomes containing CENPA. Component of the heterotetrameric CENP-T-W-S-X complex that binds and supercoils DNA, and plays an important role in kinetochore assembly. CENPT has a fundamental role in kinetochore assembly and function. It is one of the inner kinetochore proteins, with most further proteins binding downstream. Required for normal chromosome organization and normal progress through mitosis.</text>
</comment>
<keyword evidence="12" id="KW-0137">Centromere</keyword>
<evidence type="ECO:0000259" key="16">
    <source>
        <dbReference type="Pfam" id="PF15511"/>
    </source>
</evidence>
<gene>
    <name evidence="19" type="primary">CENPT</name>
</gene>
<feature type="compositionally biased region" description="Low complexity" evidence="15">
    <location>
        <begin position="458"/>
        <end position="471"/>
    </location>
</feature>
<comment type="subcellular location">
    <subcellularLocation>
        <location evidence="2">Chromosome</location>
        <location evidence="2">Centromere</location>
        <location evidence="2">Kinetochore</location>
    </subcellularLocation>
    <subcellularLocation>
        <location evidence="1">Nucleus</location>
    </subcellularLocation>
</comment>
<keyword evidence="10" id="KW-0539">Nucleus</keyword>
<dbReference type="Pfam" id="PF16171">
    <property type="entry name" value="CENP-T_N"/>
    <property type="match status" value="1"/>
</dbReference>
<evidence type="ECO:0000256" key="11">
    <source>
        <dbReference type="ARBA" id="ARBA00023306"/>
    </source>
</evidence>
<keyword evidence="5" id="KW-0158">Chromosome</keyword>
<dbReference type="Pfam" id="PF15511">
    <property type="entry name" value="CENP-T_C"/>
    <property type="match status" value="1"/>
</dbReference>
<dbReference type="RefSeq" id="XP_008565655.1">
    <property type="nucleotide sequence ID" value="XM_008567433.1"/>
</dbReference>
<feature type="region of interest" description="Disordered" evidence="15">
    <location>
        <begin position="261"/>
        <end position="319"/>
    </location>
</feature>
<feature type="domain" description="CENP-T/Histone H4 histone fold" evidence="16">
    <location>
        <begin position="477"/>
        <end position="572"/>
    </location>
</feature>
<feature type="compositionally biased region" description="Low complexity" evidence="15">
    <location>
        <begin position="263"/>
        <end position="276"/>
    </location>
</feature>
<dbReference type="CDD" id="cd22920">
    <property type="entry name" value="HFD_CENP-T"/>
    <property type="match status" value="1"/>
</dbReference>
<dbReference type="SUPFAM" id="SSF47113">
    <property type="entry name" value="Histone-fold"/>
    <property type="match status" value="1"/>
</dbReference>
<evidence type="ECO:0000256" key="9">
    <source>
        <dbReference type="ARBA" id="ARBA00023125"/>
    </source>
</evidence>
<dbReference type="PANTHER" id="PTHR46904:SF1">
    <property type="entry name" value="CENTROMERE PROTEIN T"/>
    <property type="match status" value="1"/>
</dbReference>
<keyword evidence="6" id="KW-0132">Cell division</keyword>
<evidence type="ECO:0000256" key="10">
    <source>
        <dbReference type="ARBA" id="ARBA00023242"/>
    </source>
</evidence>
<keyword evidence="9" id="KW-0238">DNA-binding</keyword>
<feature type="compositionally biased region" description="Polar residues" evidence="15">
    <location>
        <begin position="1"/>
        <end position="13"/>
    </location>
</feature>
<evidence type="ECO:0000313" key="19">
    <source>
        <dbReference type="RefSeq" id="XP_008565655.1"/>
    </source>
</evidence>
<evidence type="ECO:0000256" key="3">
    <source>
        <dbReference type="ARBA" id="ARBA00010137"/>
    </source>
</evidence>
<feature type="compositionally biased region" description="Basic and acidic residues" evidence="15">
    <location>
        <begin position="19"/>
        <end position="28"/>
    </location>
</feature>
<comment type="subunit">
    <text evidence="14">Component of the CENPA-CAD complex, composed of CENPI, CENPK, CENPL, CENPO, CENPP, CENPQ, CENPR and CENPS. The CENPA-CAD complex is probably recruited on centromeres by the CENPA-NAC complex, at least composed of CENPA, CENPC, CENPH, CENPM, CENPN, CENPT and CENPU. Identified in a centromeric complex containing histones H2A, H2B, H3 and H4, and at least CENPA, CENPB, CENPC, CENPT, CENPN, HJURP, SUPT16H, SSRP1 and RSF1. Interacts (via N-terminus) with the NDC80 complex. Heterodimer with CENPW; this dimer coassembles with CENPS-CENPX heterodimers at centromeres to form the tetrameric CENP-T-W-S-X complex.</text>
</comment>
<name>A0ABM0QBB4_GALVR</name>
<feature type="compositionally biased region" description="Polar residues" evidence="15">
    <location>
        <begin position="292"/>
        <end position="309"/>
    </location>
</feature>
<accession>A0ABM0QBB4</accession>
<feature type="domain" description="Centromere kinetochore component CENP-T N-terminal" evidence="17">
    <location>
        <begin position="1"/>
        <end position="434"/>
    </location>
</feature>
<feature type="compositionally biased region" description="Basic and acidic residues" evidence="15">
    <location>
        <begin position="380"/>
        <end position="393"/>
    </location>
</feature>
<feature type="region of interest" description="Disordered" evidence="15">
    <location>
        <begin position="458"/>
        <end position="477"/>
    </location>
</feature>
<evidence type="ECO:0000256" key="15">
    <source>
        <dbReference type="SAM" id="MobiDB-lite"/>
    </source>
</evidence>
<evidence type="ECO:0000256" key="7">
    <source>
        <dbReference type="ARBA" id="ARBA00022776"/>
    </source>
</evidence>
<dbReference type="InterPro" id="IPR009072">
    <property type="entry name" value="Histone-fold"/>
</dbReference>
<keyword evidence="11" id="KW-0131">Cell cycle</keyword>
<keyword evidence="8" id="KW-0995">Kinetochore</keyword>
<dbReference type="Gene3D" id="1.10.20.10">
    <property type="entry name" value="Histone, subunit A"/>
    <property type="match status" value="1"/>
</dbReference>
<evidence type="ECO:0000256" key="12">
    <source>
        <dbReference type="ARBA" id="ARBA00023328"/>
    </source>
</evidence>
<evidence type="ECO:0000256" key="8">
    <source>
        <dbReference type="ARBA" id="ARBA00022838"/>
    </source>
</evidence>
<comment type="similarity">
    <text evidence="3">Belongs to the CENP-T/CNN1 family.</text>
</comment>
<evidence type="ECO:0000256" key="2">
    <source>
        <dbReference type="ARBA" id="ARBA00004629"/>
    </source>
</evidence>
<feature type="region of interest" description="Disordered" evidence="15">
    <location>
        <begin position="1"/>
        <end position="72"/>
    </location>
</feature>
<evidence type="ECO:0000256" key="14">
    <source>
        <dbReference type="ARBA" id="ARBA00046865"/>
    </source>
</evidence>
<evidence type="ECO:0000259" key="17">
    <source>
        <dbReference type="Pfam" id="PF16171"/>
    </source>
</evidence>
<dbReference type="Proteomes" id="UP000694923">
    <property type="component" value="Unplaced"/>
</dbReference>
<dbReference type="InterPro" id="IPR035425">
    <property type="entry name" value="CENP-T/H4_C"/>
</dbReference>
<evidence type="ECO:0000256" key="5">
    <source>
        <dbReference type="ARBA" id="ARBA00022454"/>
    </source>
</evidence>
<keyword evidence="18" id="KW-1185">Reference proteome</keyword>
<evidence type="ECO:0000313" key="18">
    <source>
        <dbReference type="Proteomes" id="UP000694923"/>
    </source>
</evidence>
<dbReference type="InterPro" id="IPR032373">
    <property type="entry name" value="CENP-T_N"/>
</dbReference>
<evidence type="ECO:0000256" key="1">
    <source>
        <dbReference type="ARBA" id="ARBA00004123"/>
    </source>
</evidence>
<reference evidence="19" key="1">
    <citation type="submission" date="2025-08" db="UniProtKB">
        <authorList>
            <consortium name="RefSeq"/>
        </authorList>
    </citation>
    <scope>IDENTIFICATION</scope>
</reference>
<evidence type="ECO:0000256" key="13">
    <source>
        <dbReference type="ARBA" id="ARBA00045461"/>
    </source>
</evidence>
<keyword evidence="7" id="KW-0498">Mitosis</keyword>
<dbReference type="GeneID" id="103586211"/>
<dbReference type="InterPro" id="IPR028255">
    <property type="entry name" value="CENP-T"/>
</dbReference>
<organism evidence="18 19">
    <name type="scientific">Galeopterus variegatus</name>
    <name type="common">Malayan flying lemur</name>
    <name type="synonym">Cynocephalus variegatus</name>
    <dbReference type="NCBI Taxonomy" id="482537"/>
    <lineage>
        <taxon>Eukaryota</taxon>
        <taxon>Metazoa</taxon>
        <taxon>Chordata</taxon>
        <taxon>Craniata</taxon>
        <taxon>Vertebrata</taxon>
        <taxon>Euteleostomi</taxon>
        <taxon>Mammalia</taxon>
        <taxon>Eutheria</taxon>
        <taxon>Euarchontoglires</taxon>
        <taxon>Dermoptera</taxon>
        <taxon>Cynocephalidae</taxon>
        <taxon>Galeopterus</taxon>
    </lineage>
</organism>
<feature type="compositionally biased region" description="Polar residues" evidence="15">
    <location>
        <begin position="45"/>
        <end position="59"/>
    </location>
</feature>
<evidence type="ECO:0000256" key="4">
    <source>
        <dbReference type="ARBA" id="ARBA00016401"/>
    </source>
</evidence>
<evidence type="ECO:0000256" key="6">
    <source>
        <dbReference type="ARBA" id="ARBA00022618"/>
    </source>
</evidence>
<proteinExistence type="inferred from homology"/>
<protein>
    <recommendedName>
        <fullName evidence="4">Centromere protein T</fullName>
    </recommendedName>
</protein>
<dbReference type="PANTHER" id="PTHR46904">
    <property type="entry name" value="CENTROMERE PROTEIN T"/>
    <property type="match status" value="1"/>
</dbReference>
<feature type="region of interest" description="Disordered" evidence="15">
    <location>
        <begin position="369"/>
        <end position="415"/>
    </location>
</feature>
<sequence length="582" mass="63391">MADSRSSGSSHTPRTLLRRVLDTADPRTPRRPRSARAGAQRALLETSSSRRLSGQTKTTARWHSHGAKSVGRLSRVQASGHLEGQTPRTLLKNILLTAPESSILMPESVVKPVPALQGVQPSRQESSRGSLELQLPELEPPTTLAPGLLITGRRKQRLRLSMFQQGIDQGLPLSQEPHGSANASSLTSSLNLTFATPLQPQSVRRPGLARRPPTRRAVNVSAFLRDVRGTSLASAPPGDSLRTPVTTLPRDVMLEDTQPFSQPLVSCSPSVSCSLHHSSRTGAEDVERTISRRTQSSGQSNSEMQSNSPRKPAQFLSGKEEEVDALALGFLNTSSNISAEDGVEPLQDGFGKKAVKRMEEGLNMSEVKEATGAQGPAGAEKPKGHTKVTEAERSQGAVEAEELEGSSGHDDTSGSIVSHELVSRTPKFLQAKQLGQFLEPAPPPGAAVLSSEPMEPLLARLPPRPRTTSTRPRQDPYRSGLSHYVKLFSFYAKMPVEKRALEMVEKCLDKYFQHLCDDLEVFAAHAGRKTVKPEDLELLMRRQGLITDQVSLHVLVERHLPLEYRQLLIPCAFSGNSVFPAQ</sequence>